<accession>A0A178MK98</accession>
<name>A0A178MK98_9CHLR</name>
<dbReference type="STRING" id="1707952.A6A03_07220"/>
<comment type="caution">
    <text evidence="1">The sequence shown here is derived from an EMBL/GenBank/DDBJ whole genome shotgun (WGS) entry which is preliminary data.</text>
</comment>
<organism evidence="1 2">
    <name type="scientific">Chloroflexus islandicus</name>
    <dbReference type="NCBI Taxonomy" id="1707952"/>
    <lineage>
        <taxon>Bacteria</taxon>
        <taxon>Bacillati</taxon>
        <taxon>Chloroflexota</taxon>
        <taxon>Chloroflexia</taxon>
        <taxon>Chloroflexales</taxon>
        <taxon>Chloroflexineae</taxon>
        <taxon>Chloroflexaceae</taxon>
        <taxon>Chloroflexus</taxon>
    </lineage>
</organism>
<dbReference type="Proteomes" id="UP000078287">
    <property type="component" value="Unassembled WGS sequence"/>
</dbReference>
<evidence type="ECO:0000313" key="1">
    <source>
        <dbReference type="EMBL" id="OAN48557.1"/>
    </source>
</evidence>
<dbReference type="AlphaFoldDB" id="A0A178MK98"/>
<gene>
    <name evidence="1" type="ORF">A6A03_07220</name>
</gene>
<proteinExistence type="predicted"/>
<dbReference type="EMBL" id="LWQS01000030">
    <property type="protein sequence ID" value="OAN48557.1"/>
    <property type="molecule type" value="Genomic_DNA"/>
</dbReference>
<protein>
    <submittedName>
        <fullName evidence="1">Uncharacterized protein</fullName>
    </submittedName>
</protein>
<evidence type="ECO:0000313" key="2">
    <source>
        <dbReference type="Proteomes" id="UP000078287"/>
    </source>
</evidence>
<reference evidence="1 2" key="1">
    <citation type="submission" date="2016-04" db="EMBL/GenBank/DDBJ databases">
        <title>Chloroflexus islandicus sp. nov., a thermophilic filamentous anoxygenic phototrophic bacterium from geyser Strokkur (Iceland).</title>
        <authorList>
            <person name="Gaisin V.A."/>
            <person name="Kalashnikov A.M."/>
            <person name="Sukhacheva M.V."/>
            <person name="Grouzdev D.S."/>
            <person name="Ivanov T.M."/>
            <person name="Kuznetsov B."/>
            <person name="Gorlenko V.M."/>
        </authorList>
    </citation>
    <scope>NUCLEOTIDE SEQUENCE [LARGE SCALE GENOMIC DNA]</scope>
    <source>
        <strain evidence="2">isl-2</strain>
    </source>
</reference>
<sequence>MLRYCPEDHQAPEDSYLLEPGFYLYYHNRNVSDQFWHPPVRGPIFHDGVLYWRRVDGAIVALAPNQP</sequence>
<keyword evidence="2" id="KW-1185">Reference proteome</keyword>